<protein>
    <submittedName>
        <fullName evidence="2">Uncharacterized protein</fullName>
    </submittedName>
</protein>
<reference evidence="2 3" key="1">
    <citation type="journal article" date="2020" name="ISME J.">
        <title>Comparative genomics reveals insights into cyanobacterial evolution and habitat adaptation.</title>
        <authorList>
            <person name="Chen M.Y."/>
            <person name="Teng W.K."/>
            <person name="Zhao L."/>
            <person name="Hu C.X."/>
            <person name="Zhou Y.K."/>
            <person name="Han B.P."/>
            <person name="Song L.R."/>
            <person name="Shu W.S."/>
        </authorList>
    </citation>
    <scope>NUCLEOTIDE SEQUENCE [LARGE SCALE GENOMIC DNA]</scope>
    <source>
        <strain evidence="2 3">FACHB-1040</strain>
    </source>
</reference>
<keyword evidence="3" id="KW-1185">Reference proteome</keyword>
<dbReference type="EMBL" id="JACJQT010000006">
    <property type="protein sequence ID" value="MBD2277382.1"/>
    <property type="molecule type" value="Genomic_DNA"/>
</dbReference>
<accession>A0ABR8BRG9</accession>
<name>A0ABR8BRG9_APHFL</name>
<feature type="transmembrane region" description="Helical" evidence="1">
    <location>
        <begin position="12"/>
        <end position="29"/>
    </location>
</feature>
<evidence type="ECO:0000256" key="1">
    <source>
        <dbReference type="SAM" id="Phobius"/>
    </source>
</evidence>
<gene>
    <name evidence="2" type="ORF">H6F99_03295</name>
</gene>
<comment type="caution">
    <text evidence="2">The sequence shown here is derived from an EMBL/GenBank/DDBJ whole genome shotgun (WGS) entry which is preliminary data.</text>
</comment>
<dbReference type="RefSeq" id="WP_190382246.1">
    <property type="nucleotide sequence ID" value="NZ_JACJQT010000006.1"/>
</dbReference>
<keyword evidence="1" id="KW-0472">Membrane</keyword>
<sequence length="46" mass="5405">MGDRVRSLKVYLFLVRVTVDPAIFAVIVVKMRSHTIIELWKCDRTQ</sequence>
<proteinExistence type="predicted"/>
<keyword evidence="1" id="KW-1133">Transmembrane helix</keyword>
<dbReference type="Proteomes" id="UP000606721">
    <property type="component" value="Unassembled WGS sequence"/>
</dbReference>
<evidence type="ECO:0000313" key="2">
    <source>
        <dbReference type="EMBL" id="MBD2277382.1"/>
    </source>
</evidence>
<evidence type="ECO:0000313" key="3">
    <source>
        <dbReference type="Proteomes" id="UP000606721"/>
    </source>
</evidence>
<keyword evidence="1" id="KW-0812">Transmembrane</keyword>
<organism evidence="2 3">
    <name type="scientific">Aphanizomenon flos-aquae FACHB-1040</name>
    <dbReference type="NCBI Taxonomy" id="2692887"/>
    <lineage>
        <taxon>Bacteria</taxon>
        <taxon>Bacillati</taxon>
        <taxon>Cyanobacteriota</taxon>
        <taxon>Cyanophyceae</taxon>
        <taxon>Nostocales</taxon>
        <taxon>Aphanizomenonaceae</taxon>
        <taxon>Aphanizomenon</taxon>
    </lineage>
</organism>